<dbReference type="Proteomes" id="UP000886700">
    <property type="component" value="Unplaced"/>
</dbReference>
<feature type="compositionally biased region" description="Polar residues" evidence="8">
    <location>
        <begin position="243"/>
        <end position="260"/>
    </location>
</feature>
<keyword evidence="4 6" id="KW-0371">Homeobox</keyword>
<protein>
    <submittedName>
        <fullName evidence="11">Homeobox protein unc-4 homolog</fullName>
    </submittedName>
</protein>
<dbReference type="PANTHER" id="PTHR45793:SF5">
    <property type="entry name" value="HOMEOTIC PROTEIN OCELLILESS"/>
    <property type="match status" value="1"/>
</dbReference>
<dbReference type="PROSITE" id="PS50071">
    <property type="entry name" value="HOMEOBOX_2"/>
    <property type="match status" value="1"/>
</dbReference>
<keyword evidence="5 6" id="KW-0539">Nucleus</keyword>
<dbReference type="InterPro" id="IPR001356">
    <property type="entry name" value="HD"/>
</dbReference>
<evidence type="ECO:0000256" key="3">
    <source>
        <dbReference type="ARBA" id="ARBA00023125"/>
    </source>
</evidence>
<evidence type="ECO:0000313" key="11">
    <source>
        <dbReference type="RefSeq" id="XP_040590177.1"/>
    </source>
</evidence>
<dbReference type="SUPFAM" id="SSF46689">
    <property type="entry name" value="Homeodomain-like"/>
    <property type="match status" value="2"/>
</dbReference>
<keyword evidence="10" id="KW-1185">Reference proteome</keyword>
<evidence type="ECO:0000256" key="5">
    <source>
        <dbReference type="ARBA" id="ARBA00023242"/>
    </source>
</evidence>
<organism evidence="10 11">
    <name type="scientific">Mesocricetus auratus</name>
    <name type="common">Golden hamster</name>
    <dbReference type="NCBI Taxonomy" id="10036"/>
    <lineage>
        <taxon>Eukaryota</taxon>
        <taxon>Metazoa</taxon>
        <taxon>Chordata</taxon>
        <taxon>Craniata</taxon>
        <taxon>Vertebrata</taxon>
        <taxon>Euteleostomi</taxon>
        <taxon>Mammalia</taxon>
        <taxon>Eutheria</taxon>
        <taxon>Euarchontoglires</taxon>
        <taxon>Glires</taxon>
        <taxon>Rodentia</taxon>
        <taxon>Myomorpha</taxon>
        <taxon>Muroidea</taxon>
        <taxon>Cricetidae</taxon>
        <taxon>Cricetinae</taxon>
        <taxon>Mesocricetus</taxon>
    </lineage>
</organism>
<dbReference type="Pfam" id="PF00046">
    <property type="entry name" value="Homeodomain"/>
    <property type="match status" value="1"/>
</dbReference>
<comment type="subcellular location">
    <subcellularLocation>
        <location evidence="1 6 7">Nucleus</location>
    </subcellularLocation>
</comment>
<dbReference type="RefSeq" id="XP_040590177.1">
    <property type="nucleotide sequence ID" value="XM_040734243.1"/>
</dbReference>
<evidence type="ECO:0000256" key="6">
    <source>
        <dbReference type="PROSITE-ProRule" id="PRU00108"/>
    </source>
</evidence>
<feature type="domain" description="Homeobox" evidence="9">
    <location>
        <begin position="78"/>
        <end position="138"/>
    </location>
</feature>
<proteinExistence type="predicted"/>
<keyword evidence="2" id="KW-0217">Developmental protein</keyword>
<feature type="region of interest" description="Disordered" evidence="8">
    <location>
        <begin position="234"/>
        <end position="260"/>
    </location>
</feature>
<evidence type="ECO:0000256" key="8">
    <source>
        <dbReference type="SAM" id="MobiDB-lite"/>
    </source>
</evidence>
<evidence type="ECO:0000256" key="4">
    <source>
        <dbReference type="ARBA" id="ARBA00023155"/>
    </source>
</evidence>
<evidence type="ECO:0000259" key="9">
    <source>
        <dbReference type="PROSITE" id="PS50071"/>
    </source>
</evidence>
<dbReference type="SMART" id="SM00389">
    <property type="entry name" value="HOX"/>
    <property type="match status" value="1"/>
</dbReference>
<accession>A0ABM2WHB4</accession>
<dbReference type="GeneID" id="121135460"/>
<evidence type="ECO:0000313" key="10">
    <source>
        <dbReference type="Proteomes" id="UP000886700"/>
    </source>
</evidence>
<dbReference type="CDD" id="cd00086">
    <property type="entry name" value="homeodomain"/>
    <property type="match status" value="2"/>
</dbReference>
<dbReference type="PANTHER" id="PTHR45793">
    <property type="entry name" value="HOMEOBOX PROTEIN"/>
    <property type="match status" value="1"/>
</dbReference>
<gene>
    <name evidence="11" type="primary">LOC121135460</name>
</gene>
<name>A0ABM2WHB4_MESAU</name>
<dbReference type="GO" id="GO:0003677">
    <property type="term" value="F:DNA binding"/>
    <property type="evidence" value="ECO:0007669"/>
    <property type="project" value="UniProtKB-KW"/>
</dbReference>
<reference evidence="11" key="1">
    <citation type="submission" date="2025-08" db="UniProtKB">
        <authorList>
            <consortium name="RefSeq"/>
        </authorList>
    </citation>
    <scope>IDENTIFICATION</scope>
    <source>
        <tissue evidence="11">Liver</tissue>
    </source>
</reference>
<evidence type="ECO:0000256" key="2">
    <source>
        <dbReference type="ARBA" id="ARBA00022473"/>
    </source>
</evidence>
<dbReference type="InterPro" id="IPR009057">
    <property type="entry name" value="Homeodomain-like_sf"/>
</dbReference>
<feature type="DNA-binding region" description="Homeobox" evidence="6">
    <location>
        <begin position="80"/>
        <end position="139"/>
    </location>
</feature>
<sequence>MEPNSHMIPGSQVLQHFPIPSGLNVIGSPIILPSDNASRYPVYPVTQVVASDSCPPCGQGGILTSQDHSMTQVSSYDPRRQRKHNIFTEEQKPVLQEQFNKCMYPDKKQCMTLAQRFGINEYHIKIWFKNRRARSNQKKTGKLPGNPGYDCHNRLTSPQCGIPLVTYASADTLYESSEQSKLQTSVTNVSLLRTTSLLHPPETVKQSSLQLHSAPERSQCPTVSLQPPLEPDPTVHAGHPILSTGSDPCNHQMPSTSAVGFSPEVSQASKFPSNAYGFQQICPEAPRRQRKERTVYTKEQKGILQEHFEHCKHPSLE</sequence>
<evidence type="ECO:0000256" key="7">
    <source>
        <dbReference type="RuleBase" id="RU000682"/>
    </source>
</evidence>
<dbReference type="Gene3D" id="1.10.10.60">
    <property type="entry name" value="Homeodomain-like"/>
    <property type="match status" value="2"/>
</dbReference>
<keyword evidence="3 6" id="KW-0238">DNA-binding</keyword>
<evidence type="ECO:0000256" key="1">
    <source>
        <dbReference type="ARBA" id="ARBA00004123"/>
    </source>
</evidence>